<evidence type="ECO:0000313" key="2">
    <source>
        <dbReference type="Proteomes" id="UP001489004"/>
    </source>
</evidence>
<proteinExistence type="predicted"/>
<gene>
    <name evidence="1" type="ORF">WJX72_012526</name>
</gene>
<comment type="caution">
    <text evidence="1">The sequence shown here is derived from an EMBL/GenBank/DDBJ whole genome shotgun (WGS) entry which is preliminary data.</text>
</comment>
<keyword evidence="2" id="KW-1185">Reference proteome</keyword>
<evidence type="ECO:0000313" key="1">
    <source>
        <dbReference type="EMBL" id="KAK9803041.1"/>
    </source>
</evidence>
<reference evidence="1 2" key="1">
    <citation type="journal article" date="2024" name="Nat. Commun.">
        <title>Phylogenomics reveals the evolutionary origins of lichenization in chlorophyte algae.</title>
        <authorList>
            <person name="Puginier C."/>
            <person name="Libourel C."/>
            <person name="Otte J."/>
            <person name="Skaloud P."/>
            <person name="Haon M."/>
            <person name="Grisel S."/>
            <person name="Petersen M."/>
            <person name="Berrin J.G."/>
            <person name="Delaux P.M."/>
            <person name="Dal Grande F."/>
            <person name="Keller J."/>
        </authorList>
    </citation>
    <scope>NUCLEOTIDE SEQUENCE [LARGE SCALE GENOMIC DNA]</scope>
    <source>
        <strain evidence="1 2">SAG 2043</strain>
    </source>
</reference>
<dbReference type="AlphaFoldDB" id="A0AAW1P352"/>
<evidence type="ECO:0008006" key="3">
    <source>
        <dbReference type="Google" id="ProtNLM"/>
    </source>
</evidence>
<accession>A0AAW1P352</accession>
<dbReference type="EMBL" id="JALJOR010000025">
    <property type="protein sequence ID" value="KAK9803041.1"/>
    <property type="molecule type" value="Genomic_DNA"/>
</dbReference>
<protein>
    <recommendedName>
        <fullName evidence="3">ASCH domain-containing protein</fullName>
    </recommendedName>
</protein>
<dbReference type="InterPro" id="IPR015947">
    <property type="entry name" value="PUA-like_sf"/>
</dbReference>
<sequence>MDPSQPDDHAYFSEAWPAVALECQAPWCARILSGEKTVECRRYPLPSKLQGKAIWLVESCGEEGVPVLGDVVNAGDPAGTIDKQRLSMDGRHPTQVRFHIIYGRCTGLR</sequence>
<dbReference type="Proteomes" id="UP001489004">
    <property type="component" value="Unassembled WGS sequence"/>
</dbReference>
<name>A0AAW1P352_9CHLO</name>
<dbReference type="SUPFAM" id="SSF88697">
    <property type="entry name" value="PUA domain-like"/>
    <property type="match status" value="1"/>
</dbReference>
<organism evidence="1 2">
    <name type="scientific">[Myrmecia] bisecta</name>
    <dbReference type="NCBI Taxonomy" id="41462"/>
    <lineage>
        <taxon>Eukaryota</taxon>
        <taxon>Viridiplantae</taxon>
        <taxon>Chlorophyta</taxon>
        <taxon>core chlorophytes</taxon>
        <taxon>Trebouxiophyceae</taxon>
        <taxon>Trebouxiales</taxon>
        <taxon>Trebouxiaceae</taxon>
        <taxon>Myrmecia</taxon>
    </lineage>
</organism>